<dbReference type="CDD" id="cd06717">
    <property type="entry name" value="PDZ_Dishevelled-like"/>
    <property type="match status" value="1"/>
</dbReference>
<evidence type="ECO:0000256" key="3">
    <source>
        <dbReference type="ARBA" id="ARBA00022473"/>
    </source>
</evidence>
<feature type="compositionally biased region" description="Low complexity" evidence="7">
    <location>
        <begin position="426"/>
        <end position="440"/>
    </location>
</feature>
<evidence type="ECO:0000256" key="5">
    <source>
        <dbReference type="ARBA" id="ARBA00022687"/>
    </source>
</evidence>
<feature type="compositionally biased region" description="Low complexity" evidence="7">
    <location>
        <begin position="784"/>
        <end position="806"/>
    </location>
</feature>
<dbReference type="SMART" id="SM00049">
    <property type="entry name" value="DEP"/>
    <property type="match status" value="1"/>
</dbReference>
<evidence type="ECO:0000256" key="6">
    <source>
        <dbReference type="PROSITE-ProRule" id="PRU00069"/>
    </source>
</evidence>
<dbReference type="PROSITE" id="PS50186">
    <property type="entry name" value="DEP"/>
    <property type="match status" value="1"/>
</dbReference>
<feature type="compositionally biased region" description="Polar residues" evidence="7">
    <location>
        <begin position="1041"/>
        <end position="1051"/>
    </location>
</feature>
<dbReference type="InterPro" id="IPR001478">
    <property type="entry name" value="PDZ"/>
</dbReference>
<feature type="compositionally biased region" description="Polar residues" evidence="7">
    <location>
        <begin position="218"/>
        <end position="227"/>
    </location>
</feature>
<dbReference type="Pfam" id="PF02377">
    <property type="entry name" value="Dishevelled"/>
    <property type="match status" value="1"/>
</dbReference>
<dbReference type="InterPro" id="IPR029071">
    <property type="entry name" value="Ubiquitin-like_domsf"/>
</dbReference>
<feature type="compositionally biased region" description="Low complexity" evidence="7">
    <location>
        <begin position="930"/>
        <end position="971"/>
    </location>
</feature>
<feature type="region of interest" description="Disordered" evidence="7">
    <location>
        <begin position="208"/>
        <end position="235"/>
    </location>
</feature>
<dbReference type="Gene3D" id="1.10.10.10">
    <property type="entry name" value="Winged helix-like DNA-binding domain superfamily/Winged helix DNA-binding domain"/>
    <property type="match status" value="1"/>
</dbReference>
<dbReference type="GO" id="GO:0005109">
    <property type="term" value="F:frizzled binding"/>
    <property type="evidence" value="ECO:0007669"/>
    <property type="project" value="TreeGrafter"/>
</dbReference>
<accession>A0A0X3NFJ7</accession>
<dbReference type="PANTHER" id="PTHR10878">
    <property type="entry name" value="SEGMENT POLARITY PROTEIN DISHEVELLED"/>
    <property type="match status" value="1"/>
</dbReference>
<dbReference type="SMART" id="SM00021">
    <property type="entry name" value="DAX"/>
    <property type="match status" value="1"/>
</dbReference>
<feature type="domain" description="DIX" evidence="10">
    <location>
        <begin position="1"/>
        <end position="82"/>
    </location>
</feature>
<dbReference type="InterPro" id="IPR038207">
    <property type="entry name" value="DIX_dom_sf"/>
</dbReference>
<dbReference type="Gene3D" id="2.40.240.130">
    <property type="match status" value="1"/>
</dbReference>
<dbReference type="PANTHER" id="PTHR10878:SF25">
    <property type="entry name" value="SEGMENT POLARITY PROTEIN DISHEVELLED"/>
    <property type="match status" value="1"/>
</dbReference>
<dbReference type="InterPro" id="IPR036034">
    <property type="entry name" value="PDZ_sf"/>
</dbReference>
<evidence type="ECO:0000256" key="7">
    <source>
        <dbReference type="SAM" id="MobiDB-lite"/>
    </source>
</evidence>
<evidence type="ECO:0000259" key="8">
    <source>
        <dbReference type="PROSITE" id="PS50106"/>
    </source>
</evidence>
<feature type="compositionally biased region" description="Gly residues" evidence="7">
    <location>
        <begin position="649"/>
        <end position="660"/>
    </location>
</feature>
<comment type="similarity">
    <text evidence="2">Belongs to the DSH family.</text>
</comment>
<dbReference type="Pfam" id="PF00595">
    <property type="entry name" value="PDZ"/>
    <property type="match status" value="1"/>
</dbReference>
<keyword evidence="3" id="KW-0217">Developmental protein</keyword>
<dbReference type="SUPFAM" id="SSF50156">
    <property type="entry name" value="PDZ domain-like"/>
    <property type="match status" value="1"/>
</dbReference>
<dbReference type="SUPFAM" id="SSF46785">
    <property type="entry name" value="Winged helix' DNA-binding domain"/>
    <property type="match status" value="1"/>
</dbReference>
<dbReference type="SMART" id="SM00228">
    <property type="entry name" value="PDZ"/>
    <property type="match status" value="1"/>
</dbReference>
<dbReference type="FunFam" id="1.10.10.10:FF:000040">
    <property type="entry name" value="segment polarity protein dishevelled homolog DVL-3"/>
    <property type="match status" value="1"/>
</dbReference>
<evidence type="ECO:0000259" key="9">
    <source>
        <dbReference type="PROSITE" id="PS50186"/>
    </source>
</evidence>
<evidence type="ECO:0008006" key="12">
    <source>
        <dbReference type="Google" id="ProtNLM"/>
    </source>
</evidence>
<evidence type="ECO:0000259" key="10">
    <source>
        <dbReference type="PROSITE" id="PS50841"/>
    </source>
</evidence>
<proteinExistence type="inferred from homology"/>
<evidence type="ECO:0000256" key="4">
    <source>
        <dbReference type="ARBA" id="ARBA00022490"/>
    </source>
</evidence>
<dbReference type="PROSITE" id="PS50841">
    <property type="entry name" value="DIX"/>
    <property type="match status" value="1"/>
</dbReference>
<dbReference type="InterPro" id="IPR000591">
    <property type="entry name" value="DEP_dom"/>
</dbReference>
<dbReference type="PROSITE" id="PS50106">
    <property type="entry name" value="PDZ"/>
    <property type="match status" value="1"/>
</dbReference>
<feature type="compositionally biased region" description="Polar residues" evidence="7">
    <location>
        <begin position="441"/>
        <end position="451"/>
    </location>
</feature>
<dbReference type="CDD" id="cd04438">
    <property type="entry name" value="DEP_dishevelled"/>
    <property type="match status" value="1"/>
</dbReference>
<evidence type="ECO:0000256" key="1">
    <source>
        <dbReference type="ARBA" id="ARBA00004496"/>
    </source>
</evidence>
<dbReference type="Pfam" id="PF00610">
    <property type="entry name" value="DEP"/>
    <property type="match status" value="1"/>
</dbReference>
<feature type="region of interest" description="Disordered" evidence="7">
    <location>
        <begin position="118"/>
        <end position="145"/>
    </location>
</feature>
<dbReference type="PRINTS" id="PR01760">
    <property type="entry name" value="DISHEVELLED"/>
</dbReference>
<dbReference type="Gene3D" id="2.30.42.10">
    <property type="match status" value="1"/>
</dbReference>
<organism evidence="11">
    <name type="scientific">Schistocephalus solidus</name>
    <name type="common">Tapeworm</name>
    <dbReference type="NCBI Taxonomy" id="70667"/>
    <lineage>
        <taxon>Eukaryota</taxon>
        <taxon>Metazoa</taxon>
        <taxon>Spiralia</taxon>
        <taxon>Lophotrochozoa</taxon>
        <taxon>Platyhelminthes</taxon>
        <taxon>Cestoda</taxon>
        <taxon>Eucestoda</taxon>
        <taxon>Diphyllobothriidea</taxon>
        <taxon>Diphyllobothriidae</taxon>
        <taxon>Schistocephalus</taxon>
    </lineage>
</organism>
<dbReference type="InterPro" id="IPR003351">
    <property type="entry name" value="Dishevelled_protein_dom"/>
</dbReference>
<feature type="region of interest" description="Disordered" evidence="7">
    <location>
        <begin position="649"/>
        <end position="726"/>
    </location>
</feature>
<dbReference type="InterPro" id="IPR036388">
    <property type="entry name" value="WH-like_DNA-bd_sf"/>
</dbReference>
<name>A0A0X3NFJ7_SCHSO</name>
<dbReference type="SUPFAM" id="SSF54236">
    <property type="entry name" value="Ubiquitin-like"/>
    <property type="match status" value="1"/>
</dbReference>
<gene>
    <name evidence="11" type="ORF">TR128131</name>
</gene>
<feature type="compositionally biased region" description="Polar residues" evidence="7">
    <location>
        <begin position="896"/>
        <end position="910"/>
    </location>
</feature>
<evidence type="ECO:0000313" key="11">
    <source>
        <dbReference type="EMBL" id="JAP38771.1"/>
    </source>
</evidence>
<dbReference type="InterPro" id="IPR001158">
    <property type="entry name" value="DIX"/>
</dbReference>
<feature type="domain" description="PDZ" evidence="8">
    <location>
        <begin position="267"/>
        <end position="339"/>
    </location>
</feature>
<dbReference type="AlphaFoldDB" id="A0A0X3NFJ7"/>
<feature type="domain" description="DEP" evidence="9">
    <location>
        <begin position="533"/>
        <end position="607"/>
    </location>
</feature>
<feature type="compositionally biased region" description="Low complexity" evidence="7">
    <location>
        <begin position="706"/>
        <end position="716"/>
    </location>
</feature>
<protein>
    <recommendedName>
        <fullName evidence="12">Segment polarity protein dishevelled homolog DVL-3</fullName>
    </recommendedName>
</protein>
<feature type="region of interest" description="Disordered" evidence="7">
    <location>
        <begin position="886"/>
        <end position="1051"/>
    </location>
</feature>
<evidence type="ECO:0000256" key="2">
    <source>
        <dbReference type="ARBA" id="ARBA00008735"/>
    </source>
</evidence>
<dbReference type="FunFam" id="2.40.240.130:FF:000001">
    <property type="entry name" value="Segment polarity protein dishevelled homolog DVL-1"/>
    <property type="match status" value="1"/>
</dbReference>
<dbReference type="InterPro" id="IPR008339">
    <property type="entry name" value="Dishevelled_fam"/>
</dbReference>
<dbReference type="GO" id="GO:0035556">
    <property type="term" value="P:intracellular signal transduction"/>
    <property type="evidence" value="ECO:0007669"/>
    <property type="project" value="InterPro"/>
</dbReference>
<sequence>MEDTKIIYHIDDEDTPYLVKISAPSDKVTLGDFKTALNRPSYKFFFKSVDADFGVVKEEITEDSAHLPCFNGKVIAWLVSADSSTKSDNQSGGAGDAAHHTKAILGPKTVDHGLTARASTDESKGVPSNGNAMVKKSTLGNRDTREDCDTCAETDSMCSADHLPPLRNFQDYKHGSRLGKYGQRSQGIYDTSSSMLSSDLESTSFFDSEDESSRFSTATGTTMSSARYGQRRRQRRRRRLLPISRVSEDASSYSSMTDSTMSLNIVTVTLNMDTVNFLGISIVGQSNRAGDGGIYVGSIMRGGAVAQDGRIEPGDMLLEVNGISFEDMSNDDAVRVLREQVQKPGPITLVVAKCWDPNPKGYFTLSRQEPVRPIDPRAWVLHTNAMTANDGRNVPGSSVMGIPTVSSGFPGGYPLPGGSAGGGTGLASLLPQSQSTLSPAASGSSVTTKSLPDSDLGLRGAGGVAGTGTQPSVSAGGGGGGGAGTSLGGGGGDCFAGSSAGTVIDPNTGLPILPEQLTLSTDMAIVVRAMLAPDSGLAIHDRTWLKITIPNAVIGSDLVDWLYAHIEGFTDRRDVRRYASNLLKYGYIQHTVNKSTFSEQCYYVFTDMNSTTFPSLNLEDLDSVSEIGAVAAARHSMANASNGTAGPYLSGGSGGSGVFGGHTSVQSGPPPPAPPTQQTGHPGMTPLQAAAAGASQPFWASGAYSGGPQPQQSMPPVSHFQYPQPMLFPPTSMGPVVSAAGYPTSDDVQGRMHSGGAVADQQGHMHQSGLTSEALAAVSRGLTGSQSTSGSSGSSSSSSSSSSCSSDKLRSALGPPSSSSNQITPMNKPTTVLNGPPQLPSSVVVPPSQSASNMPHFTRPVGTASVHSGSEYAKPCSCLRILRKSSKKASKKTTTNAGTAPPSASSNSGVGQEPARKAAIAANSDNVNLSAESPSTSVAATTAETPVPASRVSDSSFSTSSSPQQRRSIAGGSDGGGASAPSAVIADPSSLSQTPPTSGIRGASTASESRSAGSAAAGQLAPPAANRLLPPRPVDGGAGSGNSSMPTQATNCVAPASNQQSNLSLSNASNAFRALQSSSTQLLPVSSASCQKLPTMAGGAVRMSGGGGGGSIADLTFAAAGANSTPQPRIN</sequence>
<dbReference type="InterPro" id="IPR015506">
    <property type="entry name" value="Dsh/Dvl-rel"/>
</dbReference>
<comment type="subcellular location">
    <subcellularLocation>
        <location evidence="1">Cytoplasm</location>
    </subcellularLocation>
</comment>
<keyword evidence="4" id="KW-0963">Cytoplasm</keyword>
<dbReference type="EMBL" id="GEEE01024454">
    <property type="protein sequence ID" value="JAP38771.1"/>
    <property type="molecule type" value="Transcribed_RNA"/>
</dbReference>
<dbReference type="InterPro" id="IPR036390">
    <property type="entry name" value="WH_DNA-bd_sf"/>
</dbReference>
<feature type="compositionally biased region" description="Low complexity" evidence="7">
    <location>
        <begin position="1002"/>
        <end position="1029"/>
    </location>
</feature>
<feature type="compositionally biased region" description="Polar residues" evidence="7">
    <location>
        <begin position="816"/>
        <end position="833"/>
    </location>
</feature>
<feature type="region of interest" description="Disordered" evidence="7">
    <location>
        <begin position="738"/>
        <end position="870"/>
    </location>
</feature>
<reference evidence="11" key="1">
    <citation type="submission" date="2016-01" db="EMBL/GenBank/DDBJ databases">
        <title>Reference transcriptome for the parasite Schistocephalus solidus: insights into the molecular evolution of parasitism.</title>
        <authorList>
            <person name="Hebert F.O."/>
            <person name="Grambauer S."/>
            <person name="Barber I."/>
            <person name="Landry C.R."/>
            <person name="Aubin-Horth N."/>
        </authorList>
    </citation>
    <scope>NUCLEOTIDE SEQUENCE</scope>
</reference>
<keyword evidence="5 6" id="KW-0879">Wnt signaling pathway</keyword>
<feature type="region of interest" description="Disordered" evidence="7">
    <location>
        <begin position="424"/>
        <end position="481"/>
    </location>
</feature>
<dbReference type="GO" id="GO:0060070">
    <property type="term" value="P:canonical Wnt signaling pathway"/>
    <property type="evidence" value="ECO:0007669"/>
    <property type="project" value="TreeGrafter"/>
</dbReference>
<feature type="compositionally biased region" description="Low complexity" evidence="7">
    <location>
        <begin position="840"/>
        <end position="852"/>
    </location>
</feature>
<dbReference type="FunFam" id="2.30.42.10:FF:000014">
    <property type="entry name" value="Segment polarity protein dishevelled homolog DVL-3"/>
    <property type="match status" value="1"/>
</dbReference>
<dbReference type="GO" id="GO:0005829">
    <property type="term" value="C:cytosol"/>
    <property type="evidence" value="ECO:0007669"/>
    <property type="project" value="TreeGrafter"/>
</dbReference>
<dbReference type="Pfam" id="PF00778">
    <property type="entry name" value="DIX"/>
    <property type="match status" value="1"/>
</dbReference>